<evidence type="ECO:0000313" key="1">
    <source>
        <dbReference type="EMBL" id="KEQ92820.1"/>
    </source>
</evidence>
<dbReference type="RefSeq" id="XP_013341440.1">
    <property type="nucleotide sequence ID" value="XM_013485986.1"/>
</dbReference>
<dbReference type="GeneID" id="25365488"/>
<gene>
    <name evidence="1" type="ORF">AUEXF2481DRAFT_361214</name>
</gene>
<name>A0A074Y530_AURSE</name>
<organism evidence="1 2">
    <name type="scientific">Aureobasidium subglaciale (strain EXF-2481)</name>
    <name type="common">Aureobasidium pullulans var. subglaciale</name>
    <dbReference type="NCBI Taxonomy" id="1043005"/>
    <lineage>
        <taxon>Eukaryota</taxon>
        <taxon>Fungi</taxon>
        <taxon>Dikarya</taxon>
        <taxon>Ascomycota</taxon>
        <taxon>Pezizomycotina</taxon>
        <taxon>Dothideomycetes</taxon>
        <taxon>Dothideomycetidae</taxon>
        <taxon>Dothideales</taxon>
        <taxon>Saccotheciaceae</taxon>
        <taxon>Aureobasidium</taxon>
    </lineage>
</organism>
<protein>
    <submittedName>
        <fullName evidence="1">Uncharacterized protein</fullName>
    </submittedName>
</protein>
<dbReference type="Proteomes" id="UP000030641">
    <property type="component" value="Unassembled WGS sequence"/>
</dbReference>
<evidence type="ECO:0000313" key="2">
    <source>
        <dbReference type="Proteomes" id="UP000030641"/>
    </source>
</evidence>
<dbReference type="AlphaFoldDB" id="A0A074Y530"/>
<dbReference type="HOGENOM" id="CLU_1767716_0_0_1"/>
<dbReference type="InParanoid" id="A0A074Y530"/>
<proteinExistence type="predicted"/>
<keyword evidence="2" id="KW-1185">Reference proteome</keyword>
<sequence>MLCFSCQSEERTGSSPQHWLLIFADPDYRQLHSIRLARYPRRVNRCEPRSCTVFHGSCPRLLSKVLSRRSNVRLIMTLSMSPLAVLSSHRHLLVNSVSRLDSVRVVTMTNILVRSDGAIAKLLGKTARIISFASRAGILNHINIHLC</sequence>
<reference evidence="1 2" key="1">
    <citation type="journal article" date="2014" name="BMC Genomics">
        <title>Genome sequencing of four Aureobasidium pullulans varieties: biotechnological potential, stress tolerance, and description of new species.</title>
        <authorList>
            <person name="Gostin Ar C."/>
            <person name="Ohm R.A."/>
            <person name="Kogej T."/>
            <person name="Sonjak S."/>
            <person name="Turk M."/>
            <person name="Zajc J."/>
            <person name="Zalar P."/>
            <person name="Grube M."/>
            <person name="Sun H."/>
            <person name="Han J."/>
            <person name="Sharma A."/>
            <person name="Chiniquy J."/>
            <person name="Ngan C.Y."/>
            <person name="Lipzen A."/>
            <person name="Barry K."/>
            <person name="Grigoriev I.V."/>
            <person name="Gunde-Cimerman N."/>
        </authorList>
    </citation>
    <scope>NUCLEOTIDE SEQUENCE [LARGE SCALE GENOMIC DNA]</scope>
    <source>
        <strain evidence="1 2">EXF-2481</strain>
    </source>
</reference>
<accession>A0A074Y530</accession>
<dbReference type="EMBL" id="KL584768">
    <property type="protein sequence ID" value="KEQ92820.1"/>
    <property type="molecule type" value="Genomic_DNA"/>
</dbReference>